<dbReference type="InterPro" id="IPR036093">
    <property type="entry name" value="NAC_dom_sf"/>
</dbReference>
<evidence type="ECO:0000259" key="6">
    <source>
        <dbReference type="PROSITE" id="PS51005"/>
    </source>
</evidence>
<dbReference type="InterPro" id="IPR003441">
    <property type="entry name" value="NAC-dom"/>
</dbReference>
<dbReference type="GO" id="GO:0006355">
    <property type="term" value="P:regulation of DNA-templated transcription"/>
    <property type="evidence" value="ECO:0007669"/>
    <property type="project" value="InterPro"/>
</dbReference>
<keyword evidence="4" id="KW-0539">Nucleus</keyword>
<proteinExistence type="predicted"/>
<feature type="domain" description="NAC" evidence="6">
    <location>
        <begin position="14"/>
        <end position="175"/>
    </location>
</feature>
<evidence type="ECO:0000256" key="1">
    <source>
        <dbReference type="ARBA" id="ARBA00023015"/>
    </source>
</evidence>
<dbReference type="OrthoDB" id="1871428at2759"/>
<evidence type="ECO:0000256" key="3">
    <source>
        <dbReference type="ARBA" id="ARBA00023163"/>
    </source>
</evidence>
<dbReference type="PANTHER" id="PTHR31744:SF93">
    <property type="entry name" value="NAC DOMAIN-CONTAINING PROTEIN"/>
    <property type="match status" value="1"/>
</dbReference>
<dbReference type="SUPFAM" id="SSF101941">
    <property type="entry name" value="NAC domain"/>
    <property type="match status" value="1"/>
</dbReference>
<dbReference type="EMBL" id="PJQY01001311">
    <property type="protein sequence ID" value="PQQ03714.1"/>
    <property type="molecule type" value="Genomic_DNA"/>
</dbReference>
<sequence length="258" mass="29456">MERLNFVKNGVLRLPPGFRFHPTDEELVLQYLKRKVFSCPLPASIIPEVEVCKADPWDLPGDCEQERYFFSTREAKYPNGSRSNRATGSGYWKATGLDKQIVTSRGNQVVGMKKTLVFYRGKPPHGTRTDWIMHEYRLVLAENTALNAPQEKNSTQLQSPLVPMDNWVLCRIFLKKRGGKNEEEQVQQPCNDRVIRKPKTARPVFYDFMTKDRAKLSLAPCSSSSGSSGVTEVVSSDQIDDHEESSSCNSFPYFRRKQ</sequence>
<comment type="caution">
    <text evidence="7">The sequence shown here is derived from an EMBL/GenBank/DDBJ whole genome shotgun (WGS) entry which is preliminary data.</text>
</comment>
<gene>
    <name evidence="7" type="ORF">Pyn_29361</name>
</gene>
<evidence type="ECO:0000313" key="8">
    <source>
        <dbReference type="Proteomes" id="UP000250321"/>
    </source>
</evidence>
<keyword evidence="3" id="KW-0804">Transcription</keyword>
<dbReference type="STRING" id="2094558.A0A314YHE7"/>
<dbReference type="Gene3D" id="2.170.150.80">
    <property type="entry name" value="NAC domain"/>
    <property type="match status" value="1"/>
</dbReference>
<name>A0A314YHE7_PRUYE</name>
<dbReference type="GO" id="GO:0003677">
    <property type="term" value="F:DNA binding"/>
    <property type="evidence" value="ECO:0007669"/>
    <property type="project" value="UniProtKB-KW"/>
</dbReference>
<keyword evidence="2" id="KW-0238">DNA-binding</keyword>
<feature type="compositionally biased region" description="Low complexity" evidence="5">
    <location>
        <begin position="222"/>
        <end position="236"/>
    </location>
</feature>
<evidence type="ECO:0000256" key="2">
    <source>
        <dbReference type="ARBA" id="ARBA00023125"/>
    </source>
</evidence>
<feature type="region of interest" description="Disordered" evidence="5">
    <location>
        <begin position="217"/>
        <end position="258"/>
    </location>
</feature>
<accession>A0A314YHE7</accession>
<dbReference type="PROSITE" id="PS51005">
    <property type="entry name" value="NAC"/>
    <property type="match status" value="1"/>
</dbReference>
<protein>
    <submittedName>
        <fullName evidence="7">NAC domain-containing protein 83</fullName>
    </submittedName>
</protein>
<keyword evidence="1" id="KW-0805">Transcription regulation</keyword>
<evidence type="ECO:0000313" key="7">
    <source>
        <dbReference type="EMBL" id="PQQ03714.1"/>
    </source>
</evidence>
<dbReference type="AlphaFoldDB" id="A0A314YHE7"/>
<dbReference type="Pfam" id="PF02365">
    <property type="entry name" value="NAM"/>
    <property type="match status" value="1"/>
</dbReference>
<dbReference type="PANTHER" id="PTHR31744">
    <property type="entry name" value="PROTEIN CUP-SHAPED COTYLEDON 2-RELATED"/>
    <property type="match status" value="1"/>
</dbReference>
<evidence type="ECO:0000256" key="5">
    <source>
        <dbReference type="SAM" id="MobiDB-lite"/>
    </source>
</evidence>
<organism evidence="7 8">
    <name type="scientific">Prunus yedoensis var. nudiflora</name>
    <dbReference type="NCBI Taxonomy" id="2094558"/>
    <lineage>
        <taxon>Eukaryota</taxon>
        <taxon>Viridiplantae</taxon>
        <taxon>Streptophyta</taxon>
        <taxon>Embryophyta</taxon>
        <taxon>Tracheophyta</taxon>
        <taxon>Spermatophyta</taxon>
        <taxon>Magnoliopsida</taxon>
        <taxon>eudicotyledons</taxon>
        <taxon>Gunneridae</taxon>
        <taxon>Pentapetalae</taxon>
        <taxon>rosids</taxon>
        <taxon>fabids</taxon>
        <taxon>Rosales</taxon>
        <taxon>Rosaceae</taxon>
        <taxon>Amygdaloideae</taxon>
        <taxon>Amygdaleae</taxon>
        <taxon>Prunus</taxon>
    </lineage>
</organism>
<keyword evidence="8" id="KW-1185">Reference proteome</keyword>
<evidence type="ECO:0000256" key="4">
    <source>
        <dbReference type="ARBA" id="ARBA00023242"/>
    </source>
</evidence>
<reference evidence="7 8" key="1">
    <citation type="submission" date="2018-02" db="EMBL/GenBank/DDBJ databases">
        <title>Draft genome of wild Prunus yedoensis var. nudiflora.</title>
        <authorList>
            <person name="Baek S."/>
            <person name="Kim J.-H."/>
            <person name="Choi K."/>
            <person name="Kim G.-B."/>
            <person name="Cho A."/>
            <person name="Jang H."/>
            <person name="Shin C.-H."/>
            <person name="Yu H.-J."/>
            <person name="Mun J.-H."/>
        </authorList>
    </citation>
    <scope>NUCLEOTIDE SEQUENCE [LARGE SCALE GENOMIC DNA]</scope>
    <source>
        <strain evidence="8">cv. Jeju island</strain>
        <tissue evidence="7">Leaf</tissue>
    </source>
</reference>
<dbReference type="Proteomes" id="UP000250321">
    <property type="component" value="Unassembled WGS sequence"/>
</dbReference>